<dbReference type="Gene3D" id="3.90.320.10">
    <property type="match status" value="1"/>
</dbReference>
<evidence type="ECO:0000313" key="1">
    <source>
        <dbReference type="EMBL" id="CAB4147637.1"/>
    </source>
</evidence>
<dbReference type="InterPro" id="IPR011335">
    <property type="entry name" value="Restrct_endonuc-II-like"/>
</dbReference>
<sequence>MKEFKIRASQIGKIMGNAKAKGELSAVCTTYLKEWYAEKLYCDTEEIRSKYFDKGNLQENEAIEEVVSKFDLGLGFKNLTFFENDYMTGTPDLLTETTVYDTKCSWNGKTFLSSVTSPIDSNYEWQLLGYMELTKRRESKLCYLLLNTPEESNYGNEVIYDNIPMNLRFSYFDVYYSEEKIKAIEDKVIKCREWLSEYDSLVKSLLS</sequence>
<dbReference type="SUPFAM" id="SSF52980">
    <property type="entry name" value="Restriction endonuclease-like"/>
    <property type="match status" value="1"/>
</dbReference>
<name>A0A6J5MPM6_9CAUD</name>
<proteinExistence type="predicted"/>
<organism evidence="1">
    <name type="scientific">uncultured Caudovirales phage</name>
    <dbReference type="NCBI Taxonomy" id="2100421"/>
    <lineage>
        <taxon>Viruses</taxon>
        <taxon>Duplodnaviria</taxon>
        <taxon>Heunggongvirae</taxon>
        <taxon>Uroviricota</taxon>
        <taxon>Caudoviricetes</taxon>
        <taxon>Peduoviridae</taxon>
        <taxon>Maltschvirus</taxon>
        <taxon>Maltschvirus maltsch</taxon>
    </lineage>
</organism>
<dbReference type="InterPro" id="IPR011604">
    <property type="entry name" value="PDDEXK-like_dom_sf"/>
</dbReference>
<protein>
    <recommendedName>
        <fullName evidence="2">PD-(D/E)XK nuclease superfamily</fullName>
    </recommendedName>
</protein>
<dbReference type="EMBL" id="LR796477">
    <property type="protein sequence ID" value="CAB4147637.1"/>
    <property type="molecule type" value="Genomic_DNA"/>
</dbReference>
<accession>A0A6J5MPM6</accession>
<reference evidence="1" key="1">
    <citation type="submission" date="2020-04" db="EMBL/GenBank/DDBJ databases">
        <authorList>
            <person name="Chiriac C."/>
            <person name="Salcher M."/>
            <person name="Ghai R."/>
            <person name="Kavagutti S V."/>
        </authorList>
    </citation>
    <scope>NUCLEOTIDE SEQUENCE</scope>
</reference>
<gene>
    <name evidence="1" type="ORF">UFOVP514_39</name>
</gene>
<evidence type="ECO:0008006" key="2">
    <source>
        <dbReference type="Google" id="ProtNLM"/>
    </source>
</evidence>